<accession>A0A6J5ITC7</accession>
<dbReference type="Gene3D" id="1.10.530.10">
    <property type="match status" value="1"/>
</dbReference>
<feature type="domain" description="Transglycosylase SLT" evidence="2">
    <location>
        <begin position="77"/>
        <end position="171"/>
    </location>
</feature>
<protein>
    <submittedName>
        <fullName evidence="3">Putative phage transglycosylase</fullName>
    </submittedName>
</protein>
<dbReference type="PANTHER" id="PTHR37423">
    <property type="entry name" value="SOLUBLE LYTIC MUREIN TRANSGLYCOSYLASE-RELATED"/>
    <property type="match status" value="1"/>
</dbReference>
<evidence type="ECO:0000259" key="2">
    <source>
        <dbReference type="Pfam" id="PF01464"/>
    </source>
</evidence>
<dbReference type="InterPro" id="IPR023346">
    <property type="entry name" value="Lysozyme-like_dom_sf"/>
</dbReference>
<dbReference type="Proteomes" id="UP000494301">
    <property type="component" value="Unassembled WGS sequence"/>
</dbReference>
<organism evidence="3 4">
    <name type="scientific">Burkholderia aenigmatica</name>
    <dbReference type="NCBI Taxonomy" id="2015348"/>
    <lineage>
        <taxon>Bacteria</taxon>
        <taxon>Pseudomonadati</taxon>
        <taxon>Pseudomonadota</taxon>
        <taxon>Betaproteobacteria</taxon>
        <taxon>Burkholderiales</taxon>
        <taxon>Burkholderiaceae</taxon>
        <taxon>Burkholderia</taxon>
        <taxon>Burkholderia cepacia complex</taxon>
    </lineage>
</organism>
<evidence type="ECO:0000313" key="4">
    <source>
        <dbReference type="Proteomes" id="UP000494301"/>
    </source>
</evidence>
<dbReference type="EMBL" id="CABWIL020000006">
    <property type="protein sequence ID" value="CAB3962937.1"/>
    <property type="molecule type" value="Genomic_DNA"/>
</dbReference>
<dbReference type="SUPFAM" id="SSF53955">
    <property type="entry name" value="Lysozyme-like"/>
    <property type="match status" value="1"/>
</dbReference>
<dbReference type="CDD" id="cd13399">
    <property type="entry name" value="Slt35-like"/>
    <property type="match status" value="1"/>
</dbReference>
<sequence>MILDAILRALRDDIIRTLRALALSVAAIAVLVIVALVLSASAHAQVPADAARYRLDLRRQAQLVWGLEAPVATFAGQIHQESRWRANAKSPVGAEGLAQFMPSTAGWISGAYAGLRDNDPYNPTWAMRALVTYDKHLYDRVKAANPCERMAFALSGYNGGLGWVYKRQKLSTSPQYCLGKTCDINPGITPGNQRENADYPRRILKQHEPLYVRAGWGIGSCTP</sequence>
<dbReference type="RefSeq" id="WP_122946844.1">
    <property type="nucleotide sequence ID" value="NZ_CABWIL020000006.1"/>
</dbReference>
<gene>
    <name evidence="3" type="ORF">BLA3211_02007</name>
</gene>
<dbReference type="PANTHER" id="PTHR37423:SF2">
    <property type="entry name" value="MEMBRANE-BOUND LYTIC MUREIN TRANSGLYCOSYLASE C"/>
    <property type="match status" value="1"/>
</dbReference>
<evidence type="ECO:0000256" key="1">
    <source>
        <dbReference type="ARBA" id="ARBA00007734"/>
    </source>
</evidence>
<dbReference type="InterPro" id="IPR008258">
    <property type="entry name" value="Transglycosylase_SLT_dom_1"/>
</dbReference>
<dbReference type="AlphaFoldDB" id="A0A6J5ITC7"/>
<proteinExistence type="inferred from homology"/>
<evidence type="ECO:0000313" key="3">
    <source>
        <dbReference type="EMBL" id="CAB3962937.1"/>
    </source>
</evidence>
<comment type="similarity">
    <text evidence="1">Belongs to the transglycosylase Slt family.</text>
</comment>
<reference evidence="3 4" key="1">
    <citation type="submission" date="2020-04" db="EMBL/GenBank/DDBJ databases">
        <authorList>
            <person name="Depoorter E."/>
        </authorList>
    </citation>
    <scope>NUCLEOTIDE SEQUENCE [LARGE SCALE GENOMIC DNA]</scope>
    <source>
        <strain evidence="3 4">BCC0217</strain>
    </source>
</reference>
<name>A0A6J5ITC7_9BURK</name>
<dbReference type="Pfam" id="PF01464">
    <property type="entry name" value="SLT"/>
    <property type="match status" value="1"/>
</dbReference>